<comment type="caution">
    <text evidence="9">The sequence shown here is derived from an EMBL/GenBank/DDBJ whole genome shotgun (WGS) entry which is preliminary data.</text>
</comment>
<keyword evidence="2" id="KW-0812">Transmembrane</keyword>
<comment type="subcellular location">
    <subcellularLocation>
        <location evidence="1">Membrane</location>
        <topology evidence="1">Single-pass membrane protein</topology>
    </subcellularLocation>
</comment>
<sequence length="341" mass="37581">MVVLSPSSSLLIKPDCQKKCGEISISYPFGIGAGCYLDDSYAVNCRSGKPFLASINLELLNISLEANTILVNHPVFNTCVSAGDSMESANLENSPFFFSQTPNILFGQGCYFLAYINHNQTYAGCYSSCFLERNPTACLGIHCCHSTIPPFLQFFNASVVETDKVEECKLVFVVEEEWIVRKEWNPGNSKAVPVVLDWGIHNSSFHLLNITTSTSRSCNDFTNPTFANKSLSTSTTASNSLVHQCNCKGGFQGNPYLLQGCQDIDECKNKSICSPTMSCRNVIGSYNCNPRGPRLNTTQVILASSQKDNGNVQQDYEEVEHETHERTEITECWDVVSTSTG</sequence>
<name>A0A5C7I5V4_9ROSI</name>
<feature type="domain" description="NOTCH1 EGF-like calcium-binding" evidence="7">
    <location>
        <begin position="263"/>
        <end position="289"/>
    </location>
</feature>
<gene>
    <name evidence="9" type="ORF">EZV62_011479</name>
</gene>
<keyword evidence="4" id="KW-1133">Transmembrane helix</keyword>
<evidence type="ECO:0000259" key="8">
    <source>
        <dbReference type="Pfam" id="PF13947"/>
    </source>
</evidence>
<dbReference type="PANTHER" id="PTHR33491">
    <property type="entry name" value="OSJNBA0016N04.9 PROTEIN"/>
    <property type="match status" value="1"/>
</dbReference>
<dbReference type="Pfam" id="PF13947">
    <property type="entry name" value="GUB_WAK_bind"/>
    <property type="match status" value="1"/>
</dbReference>
<dbReference type="PROSITE" id="PS01187">
    <property type="entry name" value="EGF_CA"/>
    <property type="match status" value="1"/>
</dbReference>
<evidence type="ECO:0008006" key="11">
    <source>
        <dbReference type="Google" id="ProtNLM"/>
    </source>
</evidence>
<feature type="domain" description="Wall-associated receptor kinase galacturonan-binding" evidence="8">
    <location>
        <begin position="16"/>
        <end position="72"/>
    </location>
</feature>
<organism evidence="9 10">
    <name type="scientific">Acer yangbiense</name>
    <dbReference type="NCBI Taxonomy" id="1000413"/>
    <lineage>
        <taxon>Eukaryota</taxon>
        <taxon>Viridiplantae</taxon>
        <taxon>Streptophyta</taxon>
        <taxon>Embryophyta</taxon>
        <taxon>Tracheophyta</taxon>
        <taxon>Spermatophyta</taxon>
        <taxon>Magnoliopsida</taxon>
        <taxon>eudicotyledons</taxon>
        <taxon>Gunneridae</taxon>
        <taxon>Pentapetalae</taxon>
        <taxon>rosids</taxon>
        <taxon>malvids</taxon>
        <taxon>Sapindales</taxon>
        <taxon>Sapindaceae</taxon>
        <taxon>Hippocastanoideae</taxon>
        <taxon>Acereae</taxon>
        <taxon>Acer</taxon>
    </lineage>
</organism>
<dbReference type="EMBL" id="VAHF01000004">
    <property type="protein sequence ID" value="TXG64485.1"/>
    <property type="molecule type" value="Genomic_DNA"/>
</dbReference>
<keyword evidence="5" id="KW-0472">Membrane</keyword>
<evidence type="ECO:0000256" key="6">
    <source>
        <dbReference type="ARBA" id="ARBA00023157"/>
    </source>
</evidence>
<dbReference type="GO" id="GO:0005509">
    <property type="term" value="F:calcium ion binding"/>
    <property type="evidence" value="ECO:0007669"/>
    <property type="project" value="InterPro"/>
</dbReference>
<dbReference type="AlphaFoldDB" id="A0A5C7I5V4"/>
<dbReference type="InterPro" id="IPR025287">
    <property type="entry name" value="WAK_GUB"/>
</dbReference>
<dbReference type="OrthoDB" id="4062651at2759"/>
<dbReference type="InterPro" id="IPR049883">
    <property type="entry name" value="NOTCH1_EGF-like"/>
</dbReference>
<dbReference type="Gene3D" id="2.10.25.10">
    <property type="entry name" value="Laminin"/>
    <property type="match status" value="1"/>
</dbReference>
<reference evidence="10" key="1">
    <citation type="journal article" date="2019" name="Gigascience">
        <title>De novo genome assembly of the endangered Acer yangbiense, a plant species with extremely small populations endemic to Yunnan Province, China.</title>
        <authorList>
            <person name="Yang J."/>
            <person name="Wariss H.M."/>
            <person name="Tao L."/>
            <person name="Zhang R."/>
            <person name="Yun Q."/>
            <person name="Hollingsworth P."/>
            <person name="Dao Z."/>
            <person name="Luo G."/>
            <person name="Guo H."/>
            <person name="Ma Y."/>
            <person name="Sun W."/>
        </authorList>
    </citation>
    <scope>NUCLEOTIDE SEQUENCE [LARGE SCALE GENOMIC DNA]</scope>
    <source>
        <strain evidence="10">cv. Malutang</strain>
    </source>
</reference>
<evidence type="ECO:0000256" key="4">
    <source>
        <dbReference type="ARBA" id="ARBA00022989"/>
    </source>
</evidence>
<protein>
    <recommendedName>
        <fullName evidence="11">Wall-associated receptor kinase galacturonan-binding domain-containing protein</fullName>
    </recommendedName>
</protein>
<evidence type="ECO:0000313" key="10">
    <source>
        <dbReference type="Proteomes" id="UP000323000"/>
    </source>
</evidence>
<evidence type="ECO:0000256" key="1">
    <source>
        <dbReference type="ARBA" id="ARBA00004167"/>
    </source>
</evidence>
<dbReference type="CDD" id="cd00054">
    <property type="entry name" value="EGF_CA"/>
    <property type="match status" value="1"/>
</dbReference>
<keyword evidence="6" id="KW-1015">Disulfide bond</keyword>
<dbReference type="InterPro" id="IPR018097">
    <property type="entry name" value="EGF_Ca-bd_CS"/>
</dbReference>
<dbReference type="GO" id="GO:0030247">
    <property type="term" value="F:polysaccharide binding"/>
    <property type="evidence" value="ECO:0007669"/>
    <property type="project" value="InterPro"/>
</dbReference>
<evidence type="ECO:0000259" key="7">
    <source>
        <dbReference type="Pfam" id="PF07645"/>
    </source>
</evidence>
<proteinExistence type="predicted"/>
<accession>A0A5C7I5V4</accession>
<evidence type="ECO:0000256" key="5">
    <source>
        <dbReference type="ARBA" id="ARBA00023136"/>
    </source>
</evidence>
<dbReference type="GO" id="GO:0016020">
    <property type="term" value="C:membrane"/>
    <property type="evidence" value="ECO:0007669"/>
    <property type="project" value="UniProtKB-SubCell"/>
</dbReference>
<dbReference type="Proteomes" id="UP000323000">
    <property type="component" value="Chromosome 4"/>
</dbReference>
<keyword evidence="3" id="KW-0732">Signal</keyword>
<evidence type="ECO:0000313" key="9">
    <source>
        <dbReference type="EMBL" id="TXG64485.1"/>
    </source>
</evidence>
<evidence type="ECO:0000256" key="2">
    <source>
        <dbReference type="ARBA" id="ARBA00022692"/>
    </source>
</evidence>
<evidence type="ECO:0000256" key="3">
    <source>
        <dbReference type="ARBA" id="ARBA00022729"/>
    </source>
</evidence>
<keyword evidence="10" id="KW-1185">Reference proteome</keyword>
<dbReference type="Pfam" id="PF07645">
    <property type="entry name" value="EGF_CA"/>
    <property type="match status" value="1"/>
</dbReference>